<dbReference type="Pfam" id="PF07331">
    <property type="entry name" value="TctB"/>
    <property type="match status" value="1"/>
</dbReference>
<dbReference type="Proteomes" id="UP001183615">
    <property type="component" value="Unassembled WGS sequence"/>
</dbReference>
<evidence type="ECO:0000313" key="4">
    <source>
        <dbReference type="EMBL" id="MDT0446506.1"/>
    </source>
</evidence>
<keyword evidence="2" id="KW-0472">Membrane</keyword>
<comment type="caution">
    <text evidence="4">The sequence shown here is derived from an EMBL/GenBank/DDBJ whole genome shotgun (WGS) entry which is preliminary data.</text>
</comment>
<evidence type="ECO:0000259" key="3">
    <source>
        <dbReference type="Pfam" id="PF07331"/>
    </source>
</evidence>
<reference evidence="5" key="1">
    <citation type="submission" date="2023-07" db="EMBL/GenBank/DDBJ databases">
        <title>30 novel species of actinomycetes from the DSMZ collection.</title>
        <authorList>
            <person name="Nouioui I."/>
        </authorList>
    </citation>
    <scope>NUCLEOTIDE SEQUENCE [LARGE SCALE GENOMIC DNA]</scope>
    <source>
        <strain evidence="5">DSM 41886</strain>
    </source>
</reference>
<feature type="transmembrane region" description="Helical" evidence="2">
    <location>
        <begin position="162"/>
        <end position="183"/>
    </location>
</feature>
<feature type="region of interest" description="Disordered" evidence="1">
    <location>
        <begin position="1"/>
        <end position="34"/>
    </location>
</feature>
<sequence>MSATAERDGTRAPDPEGPEGPEGADGPEGPAPAPAGRGELAVVALLLGLGAFLTHGTVTMTVPSTAGSPGPRFFPVIVIILTFSLAAALAFQILRRPRSAAAPPADAPAAGHPRTYTDWRAVGIVVAAFAAFIVLLTPAGWLLSAALLFWGVSYALDGKRPLFDAGVALAVSAAFQLAFSAGLGLNLPAGVLEGAF</sequence>
<feature type="transmembrane region" description="Helical" evidence="2">
    <location>
        <begin position="121"/>
        <end position="150"/>
    </location>
</feature>
<keyword evidence="5" id="KW-1185">Reference proteome</keyword>
<proteinExistence type="predicted"/>
<keyword evidence="2" id="KW-0812">Transmembrane</keyword>
<keyword evidence="2" id="KW-1133">Transmembrane helix</keyword>
<dbReference type="RefSeq" id="WP_311620659.1">
    <property type="nucleotide sequence ID" value="NZ_JAVREV010000020.1"/>
</dbReference>
<dbReference type="InterPro" id="IPR009936">
    <property type="entry name" value="DUF1468"/>
</dbReference>
<feature type="transmembrane region" description="Helical" evidence="2">
    <location>
        <begin position="73"/>
        <end position="94"/>
    </location>
</feature>
<feature type="domain" description="DUF1468" evidence="3">
    <location>
        <begin position="42"/>
        <end position="188"/>
    </location>
</feature>
<evidence type="ECO:0000313" key="5">
    <source>
        <dbReference type="Proteomes" id="UP001183615"/>
    </source>
</evidence>
<feature type="compositionally biased region" description="Basic and acidic residues" evidence="1">
    <location>
        <begin position="1"/>
        <end position="14"/>
    </location>
</feature>
<accession>A0ABU2SCW2</accession>
<organism evidence="4 5">
    <name type="scientific">Streptomyces johnsoniae</name>
    <dbReference type="NCBI Taxonomy" id="3075532"/>
    <lineage>
        <taxon>Bacteria</taxon>
        <taxon>Bacillati</taxon>
        <taxon>Actinomycetota</taxon>
        <taxon>Actinomycetes</taxon>
        <taxon>Kitasatosporales</taxon>
        <taxon>Streptomycetaceae</taxon>
        <taxon>Streptomyces</taxon>
    </lineage>
</organism>
<feature type="transmembrane region" description="Helical" evidence="2">
    <location>
        <begin position="40"/>
        <end position="61"/>
    </location>
</feature>
<gene>
    <name evidence="4" type="ORF">RM779_28495</name>
</gene>
<evidence type="ECO:0000256" key="1">
    <source>
        <dbReference type="SAM" id="MobiDB-lite"/>
    </source>
</evidence>
<dbReference type="EMBL" id="JAVREV010000020">
    <property type="protein sequence ID" value="MDT0446506.1"/>
    <property type="molecule type" value="Genomic_DNA"/>
</dbReference>
<evidence type="ECO:0000256" key="2">
    <source>
        <dbReference type="SAM" id="Phobius"/>
    </source>
</evidence>
<name>A0ABU2SCW2_9ACTN</name>
<protein>
    <submittedName>
        <fullName evidence="4">Tripartite tricarboxylate transporter TctB family protein</fullName>
    </submittedName>
</protein>